<evidence type="ECO:0000256" key="6">
    <source>
        <dbReference type="ARBA" id="ARBA00023136"/>
    </source>
</evidence>
<evidence type="ECO:0000256" key="3">
    <source>
        <dbReference type="ARBA" id="ARBA00022618"/>
    </source>
</evidence>
<dbReference type="InterPro" id="IPR005548">
    <property type="entry name" value="Cell_div_FtsQ/DivIB_C"/>
</dbReference>
<keyword evidence="2" id="KW-1003">Cell membrane</keyword>
<proteinExistence type="predicted"/>
<gene>
    <name evidence="10" type="ORF">SAMN02745133_02605</name>
</gene>
<dbReference type="InterPro" id="IPR034746">
    <property type="entry name" value="POTRA"/>
</dbReference>
<dbReference type="STRING" id="1121429.SAMN02745133_02605"/>
<feature type="transmembrane region" description="Helical" evidence="8">
    <location>
        <begin position="15"/>
        <end position="33"/>
    </location>
</feature>
<evidence type="ECO:0000259" key="9">
    <source>
        <dbReference type="PROSITE" id="PS51779"/>
    </source>
</evidence>
<keyword evidence="6 8" id="KW-0472">Membrane</keyword>
<dbReference type="EMBL" id="FQUY01000023">
    <property type="protein sequence ID" value="SHF42461.1"/>
    <property type="molecule type" value="Genomic_DNA"/>
</dbReference>
<name>A0A1M5BIX7_9FIRM</name>
<protein>
    <submittedName>
        <fullName evidence="10">Cell division protein FtsQ</fullName>
    </submittedName>
</protein>
<feature type="domain" description="POTRA" evidence="9">
    <location>
        <begin position="38"/>
        <end position="106"/>
    </location>
</feature>
<dbReference type="Gene3D" id="3.40.50.10960">
    <property type="match status" value="1"/>
</dbReference>
<evidence type="ECO:0000256" key="7">
    <source>
        <dbReference type="ARBA" id="ARBA00023306"/>
    </source>
</evidence>
<dbReference type="Pfam" id="PF03799">
    <property type="entry name" value="FtsQ_DivIB_C"/>
    <property type="match status" value="1"/>
</dbReference>
<dbReference type="GO" id="GO:0051301">
    <property type="term" value="P:cell division"/>
    <property type="evidence" value="ECO:0007669"/>
    <property type="project" value="UniProtKB-KW"/>
</dbReference>
<keyword evidence="11" id="KW-1185">Reference proteome</keyword>
<dbReference type="PROSITE" id="PS51779">
    <property type="entry name" value="POTRA"/>
    <property type="match status" value="1"/>
</dbReference>
<evidence type="ECO:0000256" key="5">
    <source>
        <dbReference type="ARBA" id="ARBA00022989"/>
    </source>
</evidence>
<evidence type="ECO:0000313" key="11">
    <source>
        <dbReference type="Proteomes" id="UP000184148"/>
    </source>
</evidence>
<sequence>MYRPHTGTPRKKNHLIQSVFFILLVAAAVYVLLQSPFFEIKSITVYGNRQLTKEEIIQFSGIHINANIFKVNLSEAEKRLSLVPFIKSSEMKRSLPNKIIITVVERTAVALLPVQNGFIKVDADGVYLQKGQIASALPIITGLQVKVNEPGKPVVSENLPVALKTLSQLPRSLVMKLSEININKAGQISLYTIDGVQGRLGLPRDIEYKGAVFQQVLNSLKEPGNEIEYVDISNPRVPVVKYSKHQPEGQQ</sequence>
<evidence type="ECO:0000313" key="10">
    <source>
        <dbReference type="EMBL" id="SHF42461.1"/>
    </source>
</evidence>
<dbReference type="RefSeq" id="WP_073239814.1">
    <property type="nucleotide sequence ID" value="NZ_FQUY01000023.1"/>
</dbReference>
<dbReference type="Pfam" id="PF08478">
    <property type="entry name" value="POTRA_1"/>
    <property type="match status" value="1"/>
</dbReference>
<reference evidence="11" key="1">
    <citation type="submission" date="2016-11" db="EMBL/GenBank/DDBJ databases">
        <authorList>
            <person name="Varghese N."/>
            <person name="Submissions S."/>
        </authorList>
    </citation>
    <scope>NUCLEOTIDE SEQUENCE [LARGE SCALE GENOMIC DNA]</scope>
    <source>
        <strain evidence="11">DSM 12395</strain>
    </source>
</reference>
<evidence type="ECO:0000256" key="2">
    <source>
        <dbReference type="ARBA" id="ARBA00022475"/>
    </source>
</evidence>
<evidence type="ECO:0000256" key="8">
    <source>
        <dbReference type="SAM" id="Phobius"/>
    </source>
</evidence>
<dbReference type="Proteomes" id="UP000184148">
    <property type="component" value="Unassembled WGS sequence"/>
</dbReference>
<dbReference type="Gene3D" id="3.10.20.310">
    <property type="entry name" value="membrane protein fhac"/>
    <property type="match status" value="1"/>
</dbReference>
<dbReference type="GO" id="GO:0005886">
    <property type="term" value="C:plasma membrane"/>
    <property type="evidence" value="ECO:0007669"/>
    <property type="project" value="TreeGrafter"/>
</dbReference>
<keyword evidence="3 10" id="KW-0132">Cell division</keyword>
<evidence type="ECO:0000256" key="1">
    <source>
        <dbReference type="ARBA" id="ARBA00004370"/>
    </source>
</evidence>
<dbReference type="AlphaFoldDB" id="A0A1M5BIX7"/>
<organism evidence="10 11">
    <name type="scientific">Desulforamulus putei DSM 12395</name>
    <dbReference type="NCBI Taxonomy" id="1121429"/>
    <lineage>
        <taxon>Bacteria</taxon>
        <taxon>Bacillati</taxon>
        <taxon>Bacillota</taxon>
        <taxon>Clostridia</taxon>
        <taxon>Eubacteriales</taxon>
        <taxon>Peptococcaceae</taxon>
        <taxon>Desulforamulus</taxon>
    </lineage>
</organism>
<dbReference type="InterPro" id="IPR050487">
    <property type="entry name" value="FtsQ_DivIB"/>
</dbReference>
<accession>A0A1M5BIX7</accession>
<keyword evidence="5 8" id="KW-1133">Transmembrane helix</keyword>
<evidence type="ECO:0000256" key="4">
    <source>
        <dbReference type="ARBA" id="ARBA00022692"/>
    </source>
</evidence>
<dbReference type="PANTHER" id="PTHR37820:SF1">
    <property type="entry name" value="CELL DIVISION PROTEIN FTSQ"/>
    <property type="match status" value="1"/>
</dbReference>
<keyword evidence="4 8" id="KW-0812">Transmembrane</keyword>
<dbReference type="InterPro" id="IPR013685">
    <property type="entry name" value="POTRA_FtsQ_type"/>
</dbReference>
<comment type="subcellular location">
    <subcellularLocation>
        <location evidence="1">Membrane</location>
    </subcellularLocation>
</comment>
<keyword evidence="7" id="KW-0131">Cell cycle</keyword>
<dbReference type="PANTHER" id="PTHR37820">
    <property type="entry name" value="CELL DIVISION PROTEIN DIVIB"/>
    <property type="match status" value="1"/>
</dbReference>